<dbReference type="PANTHER" id="PTHR30383">
    <property type="entry name" value="THIOESTERASE 1/PROTEASE 1/LYSOPHOSPHOLIPASE L1"/>
    <property type="match status" value="1"/>
</dbReference>
<gene>
    <name evidence="2" type="ORF">Mic7113_4114</name>
</gene>
<keyword evidence="3" id="KW-1185">Reference proteome</keyword>
<dbReference type="HOGENOM" id="CLU_051989_6_1_3"/>
<dbReference type="Gene3D" id="3.40.50.1110">
    <property type="entry name" value="SGNH hydrolase"/>
    <property type="match status" value="1"/>
</dbReference>
<evidence type="ECO:0000313" key="3">
    <source>
        <dbReference type="Proteomes" id="UP000010471"/>
    </source>
</evidence>
<sequence length="244" mass="28022">MVKIVMLFSILFNLLILGAGSILVYSKGGIDYLIRQLSFLQTPEMRATFMYDTPYYRIRKNHFKILPQSEADIVFLGDSITDACEWQELFKNVRIKNRGISGDTTKGILNRIHEVVESQPQKIFIMIGINDLTKGSSIDETFNNYQDLLNILQKESPKTKVFVQSVLPVNNQKYPNIGVNNNIINLNNRLRDLAQKLSFNYIDLFSDFLDSNNQLDAQYTTDGIHLNGQGYLLWKGLIEQEVMN</sequence>
<proteinExistence type="predicted"/>
<evidence type="ECO:0000313" key="2">
    <source>
        <dbReference type="EMBL" id="AFZ19816.1"/>
    </source>
</evidence>
<dbReference type="Pfam" id="PF13472">
    <property type="entry name" value="Lipase_GDSL_2"/>
    <property type="match status" value="1"/>
</dbReference>
<dbReference type="InterPro" id="IPR051532">
    <property type="entry name" value="Ester_Hydrolysis_Enzymes"/>
</dbReference>
<dbReference type="PATRIC" id="fig|1173027.3.peg.4544"/>
<dbReference type="InterPro" id="IPR013830">
    <property type="entry name" value="SGNH_hydro"/>
</dbReference>
<feature type="domain" description="SGNH hydrolase-type esterase" evidence="1">
    <location>
        <begin position="75"/>
        <end position="231"/>
    </location>
</feature>
<dbReference type="PANTHER" id="PTHR30383:SF5">
    <property type="entry name" value="SGNH HYDROLASE-TYPE ESTERASE DOMAIN-CONTAINING PROTEIN"/>
    <property type="match status" value="1"/>
</dbReference>
<dbReference type="eggNOG" id="COG2755">
    <property type="taxonomic scope" value="Bacteria"/>
</dbReference>
<dbReference type="OrthoDB" id="2513075at2"/>
<name>K9WJ28_9CYAN</name>
<dbReference type="RefSeq" id="WP_015183952.1">
    <property type="nucleotide sequence ID" value="NC_019738.1"/>
</dbReference>
<reference evidence="2 3" key="1">
    <citation type="submission" date="2012-06" db="EMBL/GenBank/DDBJ databases">
        <title>Finished chromosome of genome of Microcoleus sp. PCC 7113.</title>
        <authorList>
            <consortium name="US DOE Joint Genome Institute"/>
            <person name="Gugger M."/>
            <person name="Coursin T."/>
            <person name="Rippka R."/>
            <person name="Tandeau De Marsac N."/>
            <person name="Huntemann M."/>
            <person name="Wei C.-L."/>
            <person name="Han J."/>
            <person name="Detter J.C."/>
            <person name="Han C."/>
            <person name="Tapia R."/>
            <person name="Chen A."/>
            <person name="Kyrpides N."/>
            <person name="Mavromatis K."/>
            <person name="Markowitz V."/>
            <person name="Szeto E."/>
            <person name="Ivanova N."/>
            <person name="Pagani I."/>
            <person name="Pati A."/>
            <person name="Goodwin L."/>
            <person name="Nordberg H.P."/>
            <person name="Cantor M.N."/>
            <person name="Hua S.X."/>
            <person name="Woyke T."/>
            <person name="Kerfeld C.A."/>
        </authorList>
    </citation>
    <scope>NUCLEOTIDE SEQUENCE [LARGE SCALE GENOMIC DNA]</scope>
    <source>
        <strain evidence="2 3">PCC 7113</strain>
    </source>
</reference>
<dbReference type="KEGG" id="mic:Mic7113_4114"/>
<dbReference type="Proteomes" id="UP000010471">
    <property type="component" value="Chromosome"/>
</dbReference>
<dbReference type="STRING" id="1173027.Mic7113_4114"/>
<organism evidence="2 3">
    <name type="scientific">Allocoleopsis franciscana PCC 7113</name>
    <dbReference type="NCBI Taxonomy" id="1173027"/>
    <lineage>
        <taxon>Bacteria</taxon>
        <taxon>Bacillati</taxon>
        <taxon>Cyanobacteriota</taxon>
        <taxon>Cyanophyceae</taxon>
        <taxon>Coleofasciculales</taxon>
        <taxon>Coleofasciculaceae</taxon>
        <taxon>Allocoleopsis</taxon>
        <taxon>Allocoleopsis franciscana</taxon>
    </lineage>
</organism>
<dbReference type="InterPro" id="IPR036514">
    <property type="entry name" value="SGNH_hydro_sf"/>
</dbReference>
<dbReference type="EMBL" id="CP003630">
    <property type="protein sequence ID" value="AFZ19816.1"/>
    <property type="molecule type" value="Genomic_DNA"/>
</dbReference>
<protein>
    <submittedName>
        <fullName evidence="2">Lysophospholipase L1-like esterase</fullName>
    </submittedName>
</protein>
<accession>K9WJ28</accession>
<dbReference type="GO" id="GO:0004622">
    <property type="term" value="F:phosphatidylcholine lysophospholipase activity"/>
    <property type="evidence" value="ECO:0007669"/>
    <property type="project" value="TreeGrafter"/>
</dbReference>
<dbReference type="SUPFAM" id="SSF52266">
    <property type="entry name" value="SGNH hydrolase"/>
    <property type="match status" value="1"/>
</dbReference>
<dbReference type="AlphaFoldDB" id="K9WJ28"/>
<evidence type="ECO:0000259" key="1">
    <source>
        <dbReference type="Pfam" id="PF13472"/>
    </source>
</evidence>